<evidence type="ECO:0000313" key="1">
    <source>
        <dbReference type="EMBL" id="CAB3370661.1"/>
    </source>
</evidence>
<accession>A0A8S1CP69</accession>
<proteinExistence type="predicted"/>
<protein>
    <submittedName>
        <fullName evidence="1">Uncharacterized protein</fullName>
    </submittedName>
</protein>
<sequence length="73" mass="8126">MCILESNCVRVVSSVLSDDFLWARDHNLSLLDFLQGIECVNLSLQMKPDCSQRWKGAKTSKCGESAPVHLQAC</sequence>
<dbReference type="AlphaFoldDB" id="A0A8S1CP69"/>
<name>A0A8S1CP69_9INSE</name>
<organism evidence="1 2">
    <name type="scientific">Cloeon dipterum</name>
    <dbReference type="NCBI Taxonomy" id="197152"/>
    <lineage>
        <taxon>Eukaryota</taxon>
        <taxon>Metazoa</taxon>
        <taxon>Ecdysozoa</taxon>
        <taxon>Arthropoda</taxon>
        <taxon>Hexapoda</taxon>
        <taxon>Insecta</taxon>
        <taxon>Pterygota</taxon>
        <taxon>Palaeoptera</taxon>
        <taxon>Ephemeroptera</taxon>
        <taxon>Pisciforma</taxon>
        <taxon>Baetidae</taxon>
        <taxon>Cloeon</taxon>
    </lineage>
</organism>
<reference evidence="1 2" key="1">
    <citation type="submission" date="2020-04" db="EMBL/GenBank/DDBJ databases">
        <authorList>
            <person name="Alioto T."/>
            <person name="Alioto T."/>
            <person name="Gomez Garrido J."/>
        </authorList>
    </citation>
    <scope>NUCLEOTIDE SEQUENCE [LARGE SCALE GENOMIC DNA]</scope>
</reference>
<gene>
    <name evidence="1" type="ORF">CLODIP_2_CD04452</name>
</gene>
<dbReference type="EMBL" id="CADEPI010000054">
    <property type="protein sequence ID" value="CAB3370661.1"/>
    <property type="molecule type" value="Genomic_DNA"/>
</dbReference>
<keyword evidence="2" id="KW-1185">Reference proteome</keyword>
<evidence type="ECO:0000313" key="2">
    <source>
        <dbReference type="Proteomes" id="UP000494165"/>
    </source>
</evidence>
<dbReference type="Proteomes" id="UP000494165">
    <property type="component" value="Unassembled WGS sequence"/>
</dbReference>
<comment type="caution">
    <text evidence="1">The sequence shown here is derived from an EMBL/GenBank/DDBJ whole genome shotgun (WGS) entry which is preliminary data.</text>
</comment>